<accession>A0A2R5G726</accession>
<evidence type="ECO:0000313" key="3">
    <source>
        <dbReference type="Proteomes" id="UP000241890"/>
    </source>
</evidence>
<dbReference type="PANTHER" id="PTHR28653">
    <property type="match status" value="1"/>
</dbReference>
<proteinExistence type="predicted"/>
<dbReference type="GO" id="GO:0003697">
    <property type="term" value="F:single-stranded DNA binding"/>
    <property type="evidence" value="ECO:0007669"/>
    <property type="project" value="TreeGrafter"/>
</dbReference>
<feature type="region of interest" description="Disordered" evidence="1">
    <location>
        <begin position="1"/>
        <end position="88"/>
    </location>
</feature>
<dbReference type="GO" id="GO:0097196">
    <property type="term" value="C:Shu complex"/>
    <property type="evidence" value="ECO:0007669"/>
    <property type="project" value="TreeGrafter"/>
</dbReference>
<feature type="compositionally biased region" description="Low complexity" evidence="1">
    <location>
        <begin position="36"/>
        <end position="66"/>
    </location>
</feature>
<dbReference type="Proteomes" id="UP000241890">
    <property type="component" value="Unassembled WGS sequence"/>
</dbReference>
<keyword evidence="3" id="KW-1185">Reference proteome</keyword>
<evidence type="ECO:0000313" key="2">
    <source>
        <dbReference type="EMBL" id="GBG26857.1"/>
    </source>
</evidence>
<sequence>MLRRLFATRETEPAAAGIGEHGGSAARDGTRGEPKTATTTTTTRTMSGISVGGWSSSGSETGSLRGLAEKVGQPETEESPSQDAEGNDKTAASYQAFLLCGPSRSYRSSLLFQPPLLGEQFDKDTGLDQALRRVVIKYIETHEALVAYLGSMHVTDPTAHTVLIDDLDLFSHEALDAELSQGQVKPSEEKAVLVSTHALALALAQSACKAFARGIGGPKRQVVLGVVVNRDSGASWNAVRSAGPWIPKENILQIRQGELRRDSLDGATERVSVHLRGENDAQVLVVESLG</sequence>
<comment type="caution">
    <text evidence="2">The sequence shown here is derived from an EMBL/GenBank/DDBJ whole genome shotgun (WGS) entry which is preliminary data.</text>
</comment>
<dbReference type="EMBL" id="BEYU01000025">
    <property type="protein sequence ID" value="GBG26857.1"/>
    <property type="molecule type" value="Genomic_DNA"/>
</dbReference>
<dbReference type="GO" id="GO:0000724">
    <property type="term" value="P:double-strand break repair via homologous recombination"/>
    <property type="evidence" value="ECO:0007669"/>
    <property type="project" value="TreeGrafter"/>
</dbReference>
<evidence type="ECO:0000256" key="1">
    <source>
        <dbReference type="SAM" id="MobiDB-lite"/>
    </source>
</evidence>
<dbReference type="PANTHER" id="PTHR28653:SF1">
    <property type="entry name" value="ATPASE SWSAP1"/>
    <property type="match status" value="1"/>
</dbReference>
<dbReference type="AlphaFoldDB" id="A0A2R5G726"/>
<organism evidence="2 3">
    <name type="scientific">Hondaea fermentalgiana</name>
    <dbReference type="NCBI Taxonomy" id="2315210"/>
    <lineage>
        <taxon>Eukaryota</taxon>
        <taxon>Sar</taxon>
        <taxon>Stramenopiles</taxon>
        <taxon>Bigyra</taxon>
        <taxon>Labyrinthulomycetes</taxon>
        <taxon>Thraustochytrida</taxon>
        <taxon>Thraustochytriidae</taxon>
        <taxon>Hondaea</taxon>
    </lineage>
</organism>
<dbReference type="InParanoid" id="A0A2R5G726"/>
<reference evidence="2 3" key="1">
    <citation type="submission" date="2017-12" db="EMBL/GenBank/DDBJ databases">
        <title>Sequencing, de novo assembly and annotation of complete genome of a new Thraustochytrid species, strain FCC1311.</title>
        <authorList>
            <person name="Sedici K."/>
            <person name="Godart F."/>
            <person name="Aiese Cigliano R."/>
            <person name="Sanseverino W."/>
            <person name="Barakat M."/>
            <person name="Ortet P."/>
            <person name="Marechal E."/>
            <person name="Cagnac O."/>
            <person name="Amato A."/>
        </authorList>
    </citation>
    <scope>NUCLEOTIDE SEQUENCE [LARGE SCALE GENOMIC DNA]</scope>
</reference>
<gene>
    <name evidence="2" type="ORF">FCC1311_030792</name>
</gene>
<name>A0A2R5G726_9STRA</name>
<protein>
    <submittedName>
        <fullName evidence="2">Uncharacterized protein</fullName>
    </submittedName>
</protein>